<gene>
    <name evidence="2" type="ORF">SDC9_158631</name>
</gene>
<evidence type="ECO:0000313" key="2">
    <source>
        <dbReference type="EMBL" id="MPN11330.1"/>
    </source>
</evidence>
<keyword evidence="1" id="KW-0472">Membrane</keyword>
<name>A0A645FBN0_9ZZZZ</name>
<keyword evidence="1" id="KW-1133">Transmembrane helix</keyword>
<reference evidence="2" key="1">
    <citation type="submission" date="2019-08" db="EMBL/GenBank/DDBJ databases">
        <authorList>
            <person name="Kucharzyk K."/>
            <person name="Murdoch R.W."/>
            <person name="Higgins S."/>
            <person name="Loffler F."/>
        </authorList>
    </citation>
    <scope>NUCLEOTIDE SEQUENCE</scope>
</reference>
<sequence length="70" mass="7738">MLDKFIKWFCSIGDVAVSTINEYSFGICLLVGLVALILSVFGYEKGKKVATLSPAVYIIIQIFLWGMFGV</sequence>
<feature type="transmembrane region" description="Helical" evidence="1">
    <location>
        <begin position="23"/>
        <end position="42"/>
    </location>
</feature>
<accession>A0A645FBN0</accession>
<feature type="transmembrane region" description="Helical" evidence="1">
    <location>
        <begin position="49"/>
        <end position="68"/>
    </location>
</feature>
<comment type="caution">
    <text evidence="2">The sequence shown here is derived from an EMBL/GenBank/DDBJ whole genome shotgun (WGS) entry which is preliminary data.</text>
</comment>
<keyword evidence="1" id="KW-0812">Transmembrane</keyword>
<protein>
    <submittedName>
        <fullName evidence="2">Uncharacterized protein</fullName>
    </submittedName>
</protein>
<dbReference type="EMBL" id="VSSQ01057536">
    <property type="protein sequence ID" value="MPN11330.1"/>
    <property type="molecule type" value="Genomic_DNA"/>
</dbReference>
<organism evidence="2">
    <name type="scientific">bioreactor metagenome</name>
    <dbReference type="NCBI Taxonomy" id="1076179"/>
    <lineage>
        <taxon>unclassified sequences</taxon>
        <taxon>metagenomes</taxon>
        <taxon>ecological metagenomes</taxon>
    </lineage>
</organism>
<evidence type="ECO:0000256" key="1">
    <source>
        <dbReference type="SAM" id="Phobius"/>
    </source>
</evidence>
<dbReference type="AlphaFoldDB" id="A0A645FBN0"/>
<proteinExistence type="predicted"/>